<gene>
    <name evidence="2" type="ORF">METZ01_LOCUS343442</name>
</gene>
<sequence length="103" mass="11882">MSATTEAYDLFSYEPCKVNETSRTTSIAEEATTEAAILFLHSTRRRAVASDFTEDTQFHGPSYLFHHWCLSLEEMWSWKHAFLIVILMAALASYIHWCYPVPC</sequence>
<dbReference type="EMBL" id="UINC01117861">
    <property type="protein sequence ID" value="SVC90588.1"/>
    <property type="molecule type" value="Genomic_DNA"/>
</dbReference>
<dbReference type="AlphaFoldDB" id="A0A382R0I4"/>
<accession>A0A382R0I4</accession>
<evidence type="ECO:0000313" key="2">
    <source>
        <dbReference type="EMBL" id="SVC90588.1"/>
    </source>
</evidence>
<keyword evidence="1" id="KW-1133">Transmembrane helix</keyword>
<organism evidence="2">
    <name type="scientific">marine metagenome</name>
    <dbReference type="NCBI Taxonomy" id="408172"/>
    <lineage>
        <taxon>unclassified sequences</taxon>
        <taxon>metagenomes</taxon>
        <taxon>ecological metagenomes</taxon>
    </lineage>
</organism>
<name>A0A382R0I4_9ZZZZ</name>
<evidence type="ECO:0000256" key="1">
    <source>
        <dbReference type="SAM" id="Phobius"/>
    </source>
</evidence>
<protein>
    <submittedName>
        <fullName evidence="2">Uncharacterized protein</fullName>
    </submittedName>
</protein>
<feature type="transmembrane region" description="Helical" evidence="1">
    <location>
        <begin position="80"/>
        <end position="99"/>
    </location>
</feature>
<keyword evidence="1" id="KW-0812">Transmembrane</keyword>
<keyword evidence="1" id="KW-0472">Membrane</keyword>
<reference evidence="2" key="1">
    <citation type="submission" date="2018-05" db="EMBL/GenBank/DDBJ databases">
        <authorList>
            <person name="Lanie J.A."/>
            <person name="Ng W.-L."/>
            <person name="Kazmierczak K.M."/>
            <person name="Andrzejewski T.M."/>
            <person name="Davidsen T.M."/>
            <person name="Wayne K.J."/>
            <person name="Tettelin H."/>
            <person name="Glass J.I."/>
            <person name="Rusch D."/>
            <person name="Podicherti R."/>
            <person name="Tsui H.-C.T."/>
            <person name="Winkler M.E."/>
        </authorList>
    </citation>
    <scope>NUCLEOTIDE SEQUENCE</scope>
</reference>
<proteinExistence type="predicted"/>